<sequence>MTKKNTIWNRLLDTILPRHCSICDSRLGFDEKAICGSCATRLPRTHYELTADYNPMTVLFQGIVPIEKAVAFVHFNPHNASARLIYAIKYYRHPDYAMAMGEIMAKELLSSGFFNNIDAIVPVPLSRRRLHQRGYNQSEYLARGVSKITSIPVITKALRRKHFLQSQTMLGHTERQKNVENMFVLRDASALSDRHILLIDDICTTGATAMACIQEMQVAKNIRFSILTLGLTDH</sequence>
<dbReference type="EMBL" id="JADYTN010000009">
    <property type="protein sequence ID" value="MCF2563525.1"/>
    <property type="molecule type" value="Genomic_DNA"/>
</dbReference>
<proteinExistence type="inferred from homology"/>
<comment type="similarity">
    <text evidence="1">Belongs to the ComF/GntX family.</text>
</comment>
<evidence type="ECO:0000313" key="2">
    <source>
        <dbReference type="EMBL" id="MCF2563525.1"/>
    </source>
</evidence>
<dbReference type="InterPro" id="IPR051910">
    <property type="entry name" value="ComF/GntX_DNA_util-trans"/>
</dbReference>
<dbReference type="SUPFAM" id="SSF53271">
    <property type="entry name" value="PRTase-like"/>
    <property type="match status" value="1"/>
</dbReference>
<dbReference type="InterPro" id="IPR029057">
    <property type="entry name" value="PRTase-like"/>
</dbReference>
<evidence type="ECO:0000256" key="1">
    <source>
        <dbReference type="ARBA" id="ARBA00008007"/>
    </source>
</evidence>
<dbReference type="PANTHER" id="PTHR47505:SF1">
    <property type="entry name" value="DNA UTILIZATION PROTEIN YHGH"/>
    <property type="match status" value="1"/>
</dbReference>
<keyword evidence="3" id="KW-1185">Reference proteome</keyword>
<name>A0ABS9CF80_9BACT</name>
<evidence type="ECO:0000313" key="3">
    <source>
        <dbReference type="Proteomes" id="UP001200470"/>
    </source>
</evidence>
<dbReference type="Gene3D" id="3.40.50.2020">
    <property type="match status" value="1"/>
</dbReference>
<accession>A0ABS9CF80</accession>
<organism evidence="2 3">
    <name type="scientific">Xylanibacter brevis</name>
    <dbReference type="NCBI Taxonomy" id="83231"/>
    <lineage>
        <taxon>Bacteria</taxon>
        <taxon>Pseudomonadati</taxon>
        <taxon>Bacteroidota</taxon>
        <taxon>Bacteroidia</taxon>
        <taxon>Bacteroidales</taxon>
        <taxon>Prevotellaceae</taxon>
        <taxon>Xylanibacter</taxon>
    </lineage>
</organism>
<protein>
    <submittedName>
        <fullName evidence="2">ComF family protein</fullName>
    </submittedName>
</protein>
<dbReference type="CDD" id="cd06223">
    <property type="entry name" value="PRTases_typeI"/>
    <property type="match status" value="1"/>
</dbReference>
<dbReference type="Proteomes" id="UP001200470">
    <property type="component" value="Unassembled WGS sequence"/>
</dbReference>
<dbReference type="RefSeq" id="WP_301637888.1">
    <property type="nucleotide sequence ID" value="NZ_JADYTN010000009.1"/>
</dbReference>
<dbReference type="PANTHER" id="PTHR47505">
    <property type="entry name" value="DNA UTILIZATION PROTEIN YHGH"/>
    <property type="match status" value="1"/>
</dbReference>
<gene>
    <name evidence="2" type="ORF">I6E12_05295</name>
</gene>
<dbReference type="InterPro" id="IPR000836">
    <property type="entry name" value="PRTase_dom"/>
</dbReference>
<comment type="caution">
    <text evidence="2">The sequence shown here is derived from an EMBL/GenBank/DDBJ whole genome shotgun (WGS) entry which is preliminary data.</text>
</comment>
<reference evidence="2 3" key="1">
    <citation type="submission" date="2020-12" db="EMBL/GenBank/DDBJ databases">
        <title>Whole genome sequences of gut porcine anaerobes.</title>
        <authorList>
            <person name="Kubasova T."/>
            <person name="Jahodarova E."/>
            <person name="Rychlik I."/>
        </authorList>
    </citation>
    <scope>NUCLEOTIDE SEQUENCE [LARGE SCALE GENOMIC DNA]</scope>
    <source>
        <strain evidence="2 3">An925</strain>
    </source>
</reference>